<proteinExistence type="predicted"/>
<dbReference type="EMBL" id="QGKX02000088">
    <property type="protein sequence ID" value="KAF3586012.1"/>
    <property type="molecule type" value="Genomic_DNA"/>
</dbReference>
<sequence length="96" mass="10596">MRGTTVEPGPFVAKRRPCFACLLFVDAQPLFASFLDAAKPFVSGLRVPLRLLEFVGGRRFLCSLLPCSDSRLVGRLSLHCSPFPFPSPPRILLSSF</sequence>
<reference evidence="1" key="1">
    <citation type="submission" date="2019-12" db="EMBL/GenBank/DDBJ databases">
        <title>Genome sequencing and annotation of Brassica cretica.</title>
        <authorList>
            <person name="Studholme D.J."/>
            <person name="Sarris P."/>
        </authorList>
    </citation>
    <scope>NUCLEOTIDE SEQUENCE</scope>
    <source>
        <strain evidence="1">PFS-109/04</strain>
        <tissue evidence="1">Leaf</tissue>
    </source>
</reference>
<protein>
    <submittedName>
        <fullName evidence="1">Uncharacterized protein</fullName>
    </submittedName>
</protein>
<organism evidence="1 2">
    <name type="scientific">Brassica cretica</name>
    <name type="common">Mustard</name>
    <dbReference type="NCBI Taxonomy" id="69181"/>
    <lineage>
        <taxon>Eukaryota</taxon>
        <taxon>Viridiplantae</taxon>
        <taxon>Streptophyta</taxon>
        <taxon>Embryophyta</taxon>
        <taxon>Tracheophyta</taxon>
        <taxon>Spermatophyta</taxon>
        <taxon>Magnoliopsida</taxon>
        <taxon>eudicotyledons</taxon>
        <taxon>Gunneridae</taxon>
        <taxon>Pentapetalae</taxon>
        <taxon>rosids</taxon>
        <taxon>malvids</taxon>
        <taxon>Brassicales</taxon>
        <taxon>Brassicaceae</taxon>
        <taxon>Brassiceae</taxon>
        <taxon>Brassica</taxon>
    </lineage>
</organism>
<name>A0A8S9S0X3_BRACR</name>
<gene>
    <name evidence="1" type="ORF">F2Q69_00028604</name>
</gene>
<evidence type="ECO:0000313" key="2">
    <source>
        <dbReference type="Proteomes" id="UP000712600"/>
    </source>
</evidence>
<dbReference type="AlphaFoldDB" id="A0A8S9S0X3"/>
<evidence type="ECO:0000313" key="1">
    <source>
        <dbReference type="EMBL" id="KAF3586012.1"/>
    </source>
</evidence>
<dbReference type="Proteomes" id="UP000712600">
    <property type="component" value="Unassembled WGS sequence"/>
</dbReference>
<accession>A0A8S9S0X3</accession>
<comment type="caution">
    <text evidence="1">The sequence shown here is derived from an EMBL/GenBank/DDBJ whole genome shotgun (WGS) entry which is preliminary data.</text>
</comment>